<keyword evidence="1" id="KW-0472">Membrane</keyword>
<dbReference type="OrthoDB" id="1683771at2"/>
<evidence type="ECO:0000256" key="1">
    <source>
        <dbReference type="SAM" id="Phobius"/>
    </source>
</evidence>
<sequence>MRQQKLIMLLIMILPWLTIPLIGKKSIKRYLSAGIFISIIVTIESFIAKKRRWWWFHVKIHPNIQGEFPLIWGPFLIGSLWILKFTYRNFYRYIILNLIIDTFFTYAFVNFLQYIGIGTLGRLKKIQLSLLFFFKSLLLYGFQTIKETFIKG</sequence>
<protein>
    <submittedName>
        <fullName evidence="2">Uncharacterized protein</fullName>
    </submittedName>
</protein>
<keyword evidence="3" id="KW-1185">Reference proteome</keyword>
<keyword evidence="1" id="KW-0812">Transmembrane</keyword>
<name>A0A4R1AVL4_9BACI</name>
<dbReference type="Proteomes" id="UP000293846">
    <property type="component" value="Unassembled WGS sequence"/>
</dbReference>
<feature type="transmembrane region" description="Helical" evidence="1">
    <location>
        <begin position="126"/>
        <end position="142"/>
    </location>
</feature>
<comment type="caution">
    <text evidence="2">The sequence shown here is derived from an EMBL/GenBank/DDBJ whole genome shotgun (WGS) entry which is preliminary data.</text>
</comment>
<feature type="transmembrane region" description="Helical" evidence="1">
    <location>
        <begin position="6"/>
        <end position="23"/>
    </location>
</feature>
<accession>A0A4R1AVL4</accession>
<dbReference type="EMBL" id="SJTH01000059">
    <property type="protein sequence ID" value="TCJ01530.1"/>
    <property type="molecule type" value="Genomic_DNA"/>
</dbReference>
<proteinExistence type="predicted"/>
<feature type="transmembrane region" description="Helical" evidence="1">
    <location>
        <begin position="94"/>
        <end position="114"/>
    </location>
</feature>
<reference evidence="2 3" key="1">
    <citation type="submission" date="2019-03" db="EMBL/GenBank/DDBJ databases">
        <authorList>
            <person name="Jensen L."/>
            <person name="Storgaard J."/>
            <person name="Sulaj E."/>
            <person name="Schramm A."/>
            <person name="Marshall I.P.G."/>
        </authorList>
    </citation>
    <scope>NUCLEOTIDE SEQUENCE [LARGE SCALE GENOMIC DNA]</scope>
    <source>
        <strain evidence="2 3">2017H2G3</strain>
    </source>
</reference>
<organism evidence="2 3">
    <name type="scientific">Cytobacillus praedii</name>
    <dbReference type="NCBI Taxonomy" id="1742358"/>
    <lineage>
        <taxon>Bacteria</taxon>
        <taxon>Bacillati</taxon>
        <taxon>Bacillota</taxon>
        <taxon>Bacilli</taxon>
        <taxon>Bacillales</taxon>
        <taxon>Bacillaceae</taxon>
        <taxon>Cytobacillus</taxon>
    </lineage>
</organism>
<dbReference type="AlphaFoldDB" id="A0A4R1AVL4"/>
<dbReference type="RefSeq" id="WP_057765143.1">
    <property type="nucleotide sequence ID" value="NZ_LMBX01000014.1"/>
</dbReference>
<evidence type="ECO:0000313" key="3">
    <source>
        <dbReference type="Proteomes" id="UP000293846"/>
    </source>
</evidence>
<feature type="transmembrane region" description="Helical" evidence="1">
    <location>
        <begin position="30"/>
        <end position="48"/>
    </location>
</feature>
<gene>
    <name evidence="2" type="ORF">E0Y62_23675</name>
</gene>
<keyword evidence="1" id="KW-1133">Transmembrane helix</keyword>
<feature type="transmembrane region" description="Helical" evidence="1">
    <location>
        <begin position="68"/>
        <end position="87"/>
    </location>
</feature>
<evidence type="ECO:0000313" key="2">
    <source>
        <dbReference type="EMBL" id="TCJ01530.1"/>
    </source>
</evidence>